<dbReference type="InterPro" id="IPR003115">
    <property type="entry name" value="ParB_N"/>
</dbReference>
<dbReference type="SMART" id="SM00528">
    <property type="entry name" value="HNS"/>
    <property type="match status" value="1"/>
</dbReference>
<evidence type="ECO:0000313" key="6">
    <source>
        <dbReference type="EMBL" id="GGI16390.1"/>
    </source>
</evidence>
<keyword evidence="2" id="KW-0159">Chromosome partition</keyword>
<protein>
    <recommendedName>
        <fullName evidence="8">ParB/RepB/Spo0J family partition protein</fullName>
    </recommendedName>
</protein>
<dbReference type="RefSeq" id="WP_188379578.1">
    <property type="nucleotide sequence ID" value="NZ_BMDI01000001.1"/>
</dbReference>
<dbReference type="Pfam" id="PF02195">
    <property type="entry name" value="ParB_N"/>
    <property type="match status" value="1"/>
</dbReference>
<dbReference type="GO" id="GO:0003677">
    <property type="term" value="F:DNA binding"/>
    <property type="evidence" value="ECO:0007669"/>
    <property type="project" value="InterPro"/>
</dbReference>
<feature type="domain" description="ParB-like N-terminal" evidence="4">
    <location>
        <begin position="10"/>
        <end position="105"/>
    </location>
</feature>
<dbReference type="Gene3D" id="4.10.430.10">
    <property type="entry name" value="Histone-like protein H-NS, C-terminal domain"/>
    <property type="match status" value="1"/>
</dbReference>
<gene>
    <name evidence="6" type="ORF">GCM10008066_03720</name>
</gene>
<organism evidence="6 7">
    <name type="scientific">Oxalicibacterium faecigallinarum</name>
    <dbReference type="NCBI Taxonomy" id="573741"/>
    <lineage>
        <taxon>Bacteria</taxon>
        <taxon>Pseudomonadati</taxon>
        <taxon>Pseudomonadota</taxon>
        <taxon>Betaproteobacteria</taxon>
        <taxon>Burkholderiales</taxon>
        <taxon>Oxalobacteraceae</taxon>
        <taxon>Oxalicibacterium</taxon>
    </lineage>
</organism>
<dbReference type="CDD" id="cd16393">
    <property type="entry name" value="SPO0J_N"/>
    <property type="match status" value="1"/>
</dbReference>
<feature type="region of interest" description="Disordered" evidence="3">
    <location>
        <begin position="535"/>
        <end position="584"/>
    </location>
</feature>
<dbReference type="Gene3D" id="3.90.1530.30">
    <property type="match status" value="1"/>
</dbReference>
<sequence>MNAIVEPAFGVVDLSLVRESHTNPRQRFDPIKLQELSDSIKTKGLCQPILVRPHPDPENHPQCVEIISGARRYRASQMAGLQSIYVMVKDMGDEDVIELQLIENIQREDVHPIEEAEGYDRLMKQFHHTADQIAKSVSKSRTYIYNTIKLLALPQAAREACLDGKLDVSTAQLIARMPIAALQIQAMEEIMDGDDGKPMSYREAKSWLKNRYTLDLSGVVFPLMDATLVPSAGSCSECVKCTSNQPELYADMAGADICTDPDCLDSKTRTYHLRTLEEAEEKGLPVMEPRELDKEQFATRNTPFQNFSRSNGKWGPIGEQIAAENLPEPVGYLRVDDRAVPYYEKTAVQLALEKAGLCDSIEKHNAQIQDKLKNPVRPPTESQLRGAKQSELKEAAANLESRIRVAAYRKVREECIQEEGLSISMLRALVKHMHRGDYYLPTSDLPDVYPFADKFGTSFLEAFESFVDEASAAEIEAILMDMLVDASNYLVVIPEDINNDLELMAEDEDCKNAALFNELISAARVDVNQIRADFTEPDVQEDSEPPAADSAPPGEVEPSAPQTATTGKATYHHPDDTTLTWSGKGRQPKWLKVFLDSGKTIEDLVKVESAVATADTTKLKPVPGWPFPRAKD</sequence>
<name>A0A8J3AM92_9BURK</name>
<evidence type="ECO:0000259" key="4">
    <source>
        <dbReference type="SMART" id="SM00470"/>
    </source>
</evidence>
<feature type="domain" description="DNA-binding protein H-NS-like C-terminal" evidence="5">
    <location>
        <begin position="561"/>
        <end position="606"/>
    </location>
</feature>
<dbReference type="SUPFAM" id="SSF110849">
    <property type="entry name" value="ParB/Sulfiredoxin"/>
    <property type="match status" value="1"/>
</dbReference>
<evidence type="ECO:0000313" key="7">
    <source>
        <dbReference type="Proteomes" id="UP000642180"/>
    </source>
</evidence>
<reference evidence="7" key="1">
    <citation type="journal article" date="2019" name="Int. J. Syst. Evol. Microbiol.">
        <title>The Global Catalogue of Microorganisms (GCM) 10K type strain sequencing project: providing services to taxonomists for standard genome sequencing and annotation.</title>
        <authorList>
            <consortium name="The Broad Institute Genomics Platform"/>
            <consortium name="The Broad Institute Genome Sequencing Center for Infectious Disease"/>
            <person name="Wu L."/>
            <person name="Ma J."/>
        </authorList>
    </citation>
    <scope>NUCLEOTIDE SEQUENCE [LARGE SCALE GENOMIC DNA]</scope>
    <source>
        <strain evidence="7">CCM 2767</strain>
    </source>
</reference>
<dbReference type="InterPro" id="IPR041468">
    <property type="entry name" value="HTH_ParB/Spo0J"/>
</dbReference>
<dbReference type="GO" id="GO:0007059">
    <property type="term" value="P:chromosome segregation"/>
    <property type="evidence" value="ECO:0007669"/>
    <property type="project" value="UniProtKB-KW"/>
</dbReference>
<comment type="similarity">
    <text evidence="1">Belongs to the ParB family.</text>
</comment>
<evidence type="ECO:0000259" key="5">
    <source>
        <dbReference type="SMART" id="SM00528"/>
    </source>
</evidence>
<dbReference type="InterPro" id="IPR036086">
    <property type="entry name" value="ParB/Sulfiredoxin_sf"/>
</dbReference>
<dbReference type="SUPFAM" id="SSF109709">
    <property type="entry name" value="KorB DNA-binding domain-like"/>
    <property type="match status" value="1"/>
</dbReference>
<dbReference type="Proteomes" id="UP000642180">
    <property type="component" value="Unassembled WGS sequence"/>
</dbReference>
<dbReference type="Pfam" id="PF17762">
    <property type="entry name" value="HTH_ParB"/>
    <property type="match status" value="1"/>
</dbReference>
<accession>A0A8J3AM92</accession>
<comment type="caution">
    <text evidence="6">The sequence shown here is derived from an EMBL/GenBank/DDBJ whole genome shotgun (WGS) entry which is preliminary data.</text>
</comment>
<feature type="compositionally biased region" description="Acidic residues" evidence="3">
    <location>
        <begin position="535"/>
        <end position="544"/>
    </location>
</feature>
<dbReference type="InterPro" id="IPR004437">
    <property type="entry name" value="ParB/RepB/Spo0J"/>
</dbReference>
<dbReference type="NCBIfam" id="TIGR00180">
    <property type="entry name" value="parB_part"/>
    <property type="match status" value="1"/>
</dbReference>
<dbReference type="Pfam" id="PF00816">
    <property type="entry name" value="Histone_HNS"/>
    <property type="match status" value="1"/>
</dbReference>
<dbReference type="AlphaFoldDB" id="A0A8J3AM92"/>
<dbReference type="FunFam" id="1.10.10.2830:FF:000001">
    <property type="entry name" value="Chromosome partitioning protein ParB"/>
    <property type="match status" value="1"/>
</dbReference>
<evidence type="ECO:0008006" key="8">
    <source>
        <dbReference type="Google" id="ProtNLM"/>
    </source>
</evidence>
<keyword evidence="7" id="KW-1185">Reference proteome</keyword>
<dbReference type="InterPro" id="IPR050336">
    <property type="entry name" value="Chromosome_partition/occlusion"/>
</dbReference>
<dbReference type="Gene3D" id="1.10.10.2830">
    <property type="match status" value="1"/>
</dbReference>
<proteinExistence type="inferred from homology"/>
<dbReference type="GO" id="GO:0005694">
    <property type="term" value="C:chromosome"/>
    <property type="evidence" value="ECO:0007669"/>
    <property type="project" value="TreeGrafter"/>
</dbReference>
<dbReference type="SMART" id="SM00470">
    <property type="entry name" value="ParB"/>
    <property type="match status" value="1"/>
</dbReference>
<evidence type="ECO:0000256" key="3">
    <source>
        <dbReference type="SAM" id="MobiDB-lite"/>
    </source>
</evidence>
<dbReference type="InterPro" id="IPR037150">
    <property type="entry name" value="H-NS_C_dom_sf"/>
</dbReference>
<dbReference type="PANTHER" id="PTHR33375">
    <property type="entry name" value="CHROMOSOME-PARTITIONING PROTEIN PARB-RELATED"/>
    <property type="match status" value="1"/>
</dbReference>
<dbReference type="SUPFAM" id="SSF81273">
    <property type="entry name" value="H-NS histone-like proteins"/>
    <property type="match status" value="1"/>
</dbReference>
<dbReference type="PANTHER" id="PTHR33375:SF1">
    <property type="entry name" value="CHROMOSOME-PARTITIONING PROTEIN PARB-RELATED"/>
    <property type="match status" value="1"/>
</dbReference>
<dbReference type="InterPro" id="IPR027444">
    <property type="entry name" value="H-NS_C_dom"/>
</dbReference>
<dbReference type="EMBL" id="BMDI01000001">
    <property type="protein sequence ID" value="GGI16390.1"/>
    <property type="molecule type" value="Genomic_DNA"/>
</dbReference>
<evidence type="ECO:0000256" key="1">
    <source>
        <dbReference type="ARBA" id="ARBA00006295"/>
    </source>
</evidence>
<evidence type="ECO:0000256" key="2">
    <source>
        <dbReference type="ARBA" id="ARBA00022829"/>
    </source>
</evidence>